<gene>
    <name evidence="1" type="ORF">GCM10007907_23950</name>
</gene>
<comment type="caution">
    <text evidence="1">The sequence shown here is derived from an EMBL/GenBank/DDBJ whole genome shotgun (WGS) entry which is preliminary data.</text>
</comment>
<keyword evidence="2" id="KW-1185">Reference proteome</keyword>
<evidence type="ECO:0000313" key="2">
    <source>
        <dbReference type="Proteomes" id="UP001156706"/>
    </source>
</evidence>
<evidence type="ECO:0000313" key="1">
    <source>
        <dbReference type="EMBL" id="GLR13605.1"/>
    </source>
</evidence>
<proteinExistence type="predicted"/>
<dbReference type="EMBL" id="BSOG01000002">
    <property type="protein sequence ID" value="GLR13605.1"/>
    <property type="molecule type" value="Genomic_DNA"/>
</dbReference>
<name>A0ABQ5YF50_9NEIS</name>
<reference evidence="2" key="1">
    <citation type="journal article" date="2019" name="Int. J. Syst. Evol. Microbiol.">
        <title>The Global Catalogue of Microorganisms (GCM) 10K type strain sequencing project: providing services to taxonomists for standard genome sequencing and annotation.</title>
        <authorList>
            <consortium name="The Broad Institute Genomics Platform"/>
            <consortium name="The Broad Institute Genome Sequencing Center for Infectious Disease"/>
            <person name="Wu L."/>
            <person name="Ma J."/>
        </authorList>
    </citation>
    <scope>NUCLEOTIDE SEQUENCE [LARGE SCALE GENOMIC DNA]</scope>
    <source>
        <strain evidence="2">NBRC 110044</strain>
    </source>
</reference>
<dbReference type="Proteomes" id="UP001156706">
    <property type="component" value="Unassembled WGS sequence"/>
</dbReference>
<protein>
    <submittedName>
        <fullName evidence="1">Uncharacterized protein</fullName>
    </submittedName>
</protein>
<organism evidence="1 2">
    <name type="scientific">Chitinimonas prasina</name>
    <dbReference type="NCBI Taxonomy" id="1434937"/>
    <lineage>
        <taxon>Bacteria</taxon>
        <taxon>Pseudomonadati</taxon>
        <taxon>Pseudomonadota</taxon>
        <taxon>Betaproteobacteria</taxon>
        <taxon>Neisseriales</taxon>
        <taxon>Chitinibacteraceae</taxon>
        <taxon>Chitinimonas</taxon>
    </lineage>
</organism>
<accession>A0ABQ5YF50</accession>
<sequence>MGNRYHGRRSVAPYIGSCAWPYGRHGNNKAWPEWAAIAGPNGQTRKVRSAWVAGRAWGGRCR</sequence>